<reference evidence="1 2" key="1">
    <citation type="submission" date="2017-03" db="EMBL/GenBank/DDBJ databases">
        <authorList>
            <person name="Afonso C.L."/>
            <person name="Miller P.J."/>
            <person name="Scott M.A."/>
            <person name="Spackman E."/>
            <person name="Goraichik I."/>
            <person name="Dimitrov K.M."/>
            <person name="Suarez D.L."/>
            <person name="Swayne D.E."/>
        </authorList>
    </citation>
    <scope>NUCLEOTIDE SEQUENCE [LARGE SCALE GENOMIC DNA]</scope>
    <source>
        <strain evidence="1">Genome sequencing of Nitrospira japonica strain NJ11</strain>
    </source>
</reference>
<proteinExistence type="predicted"/>
<accession>A0A1W1I0G1</accession>
<dbReference type="EMBL" id="LT828648">
    <property type="protein sequence ID" value="SLM46457.1"/>
    <property type="molecule type" value="Genomic_DNA"/>
</dbReference>
<protein>
    <submittedName>
        <fullName evidence="1">Uncharacterized protein</fullName>
    </submittedName>
</protein>
<gene>
    <name evidence="1" type="ORF">NSJP_0285</name>
</gene>
<dbReference type="STRING" id="1325564.NSJP_0285"/>
<dbReference type="Proteomes" id="UP000192042">
    <property type="component" value="Chromosome I"/>
</dbReference>
<dbReference type="KEGG" id="nja:NSJP_0285"/>
<evidence type="ECO:0000313" key="1">
    <source>
        <dbReference type="EMBL" id="SLM46457.1"/>
    </source>
</evidence>
<sequence>MESLTAMVLYLTCFTLLSVRKHFLGNVWKDGQEPQQKQVGEERRNYLDIVRGRAGWT</sequence>
<keyword evidence="2" id="KW-1185">Reference proteome</keyword>
<dbReference type="AlphaFoldDB" id="A0A1W1I0G1"/>
<organism evidence="1 2">
    <name type="scientific">Nitrospira japonica</name>
    <dbReference type="NCBI Taxonomy" id="1325564"/>
    <lineage>
        <taxon>Bacteria</taxon>
        <taxon>Pseudomonadati</taxon>
        <taxon>Nitrospirota</taxon>
        <taxon>Nitrospiria</taxon>
        <taxon>Nitrospirales</taxon>
        <taxon>Nitrospiraceae</taxon>
        <taxon>Nitrospira</taxon>
    </lineage>
</organism>
<evidence type="ECO:0000313" key="2">
    <source>
        <dbReference type="Proteomes" id="UP000192042"/>
    </source>
</evidence>
<name>A0A1W1I0G1_9BACT</name>